<sequence>MTDKICHKLINENIKTLCHEPLGSDDGYGKKPHGSFINGVGVNCSAKCDELCNNINDRLQKIKDIVHLRSAKPNAVLIETLTYIKEYIKEIQKYIDLFNNVIYEENKAYAYVEDIMTSLDKQNQNIQKIFHICSKNIVITKNNSELVLQKPQSYSSLSAKFVNNLLSVCKEEGDEQGDNAEGENHPEDGAPNGALSTARSATQNISQNANQNVRQNVILNECPGEDYIN</sequence>
<name>A0A0J9SHC4_PLAVI</name>
<dbReference type="Gene3D" id="6.10.250.1370">
    <property type="match status" value="1"/>
</dbReference>
<gene>
    <name evidence="2" type="ORF">PVIIG_02804</name>
</gene>
<dbReference type="GO" id="GO:0008017">
    <property type="term" value="F:microtubule binding"/>
    <property type="evidence" value="ECO:0007669"/>
    <property type="project" value="InterPro"/>
</dbReference>
<organism evidence="2 3">
    <name type="scientific">Plasmodium vivax India VII</name>
    <dbReference type="NCBI Taxonomy" id="1077284"/>
    <lineage>
        <taxon>Eukaryota</taxon>
        <taxon>Sar</taxon>
        <taxon>Alveolata</taxon>
        <taxon>Apicomplexa</taxon>
        <taxon>Aconoidasida</taxon>
        <taxon>Haemosporida</taxon>
        <taxon>Plasmodiidae</taxon>
        <taxon>Plasmodium</taxon>
        <taxon>Plasmodium (Plasmodium)</taxon>
    </lineage>
</organism>
<evidence type="ECO:0000256" key="1">
    <source>
        <dbReference type="SAM" id="MobiDB-lite"/>
    </source>
</evidence>
<dbReference type="EMBL" id="KQ234247">
    <property type="protein sequence ID" value="KMZ81377.1"/>
    <property type="molecule type" value="Genomic_DNA"/>
</dbReference>
<dbReference type="Pfam" id="PF07160">
    <property type="entry name" value="SKA1"/>
    <property type="match status" value="1"/>
</dbReference>
<dbReference type="GO" id="GO:0051301">
    <property type="term" value="P:cell division"/>
    <property type="evidence" value="ECO:0007669"/>
    <property type="project" value="InterPro"/>
</dbReference>
<protein>
    <submittedName>
        <fullName evidence="2">Uncharacterized protein</fullName>
    </submittedName>
</protein>
<feature type="region of interest" description="Disordered" evidence="1">
    <location>
        <begin position="172"/>
        <end position="199"/>
    </location>
</feature>
<dbReference type="InterPro" id="IPR009829">
    <property type="entry name" value="SKA1"/>
</dbReference>
<accession>A0A0J9SHC4</accession>
<dbReference type="GO" id="GO:0007059">
    <property type="term" value="P:chromosome segregation"/>
    <property type="evidence" value="ECO:0007669"/>
    <property type="project" value="InterPro"/>
</dbReference>
<reference evidence="2 3" key="1">
    <citation type="submission" date="2011-08" db="EMBL/GenBank/DDBJ databases">
        <title>The Genome Sequence of Plasmodium vivax India VII.</title>
        <authorList>
            <consortium name="The Broad Institute Genome Sequencing Platform"/>
            <consortium name="The Broad Institute Genome Sequencing Center for Infectious Disease"/>
            <person name="Neafsey D."/>
            <person name="Carlton J."/>
            <person name="Barnwell J."/>
            <person name="Collins W."/>
            <person name="Escalante A."/>
            <person name="Mullikin J."/>
            <person name="Saul A."/>
            <person name="Guigo R."/>
            <person name="Camara F."/>
            <person name="Young S.K."/>
            <person name="Zeng Q."/>
            <person name="Gargeya S."/>
            <person name="Fitzgerald M."/>
            <person name="Haas B."/>
            <person name="Abouelleil A."/>
            <person name="Alvarado L."/>
            <person name="Arachchi H.M."/>
            <person name="Berlin A."/>
            <person name="Brown A."/>
            <person name="Chapman S.B."/>
            <person name="Chen Z."/>
            <person name="Dunbar C."/>
            <person name="Freedman E."/>
            <person name="Gearin G."/>
            <person name="Gellesch M."/>
            <person name="Goldberg J."/>
            <person name="Griggs A."/>
            <person name="Gujja S."/>
            <person name="Heiman D."/>
            <person name="Howarth C."/>
            <person name="Larson L."/>
            <person name="Lui A."/>
            <person name="MacDonald P.J.P."/>
            <person name="Montmayeur A."/>
            <person name="Murphy C."/>
            <person name="Neiman D."/>
            <person name="Pearson M."/>
            <person name="Priest M."/>
            <person name="Roberts A."/>
            <person name="Saif S."/>
            <person name="Shea T."/>
            <person name="Shenoy N."/>
            <person name="Sisk P."/>
            <person name="Stolte C."/>
            <person name="Sykes S."/>
            <person name="Wortman J."/>
            <person name="Nusbaum C."/>
            <person name="Birren B."/>
        </authorList>
    </citation>
    <scope>NUCLEOTIDE SEQUENCE [LARGE SCALE GENOMIC DNA]</scope>
    <source>
        <strain evidence="2 3">India VII</strain>
    </source>
</reference>
<dbReference type="OrthoDB" id="391731at2759"/>
<dbReference type="AlphaFoldDB" id="A0A0J9SHC4"/>
<feature type="compositionally biased region" description="Acidic residues" evidence="1">
    <location>
        <begin position="172"/>
        <end position="181"/>
    </location>
</feature>
<proteinExistence type="predicted"/>
<evidence type="ECO:0000313" key="2">
    <source>
        <dbReference type="EMBL" id="KMZ81377.1"/>
    </source>
</evidence>
<dbReference type="Proteomes" id="UP000053562">
    <property type="component" value="Unassembled WGS sequence"/>
</dbReference>
<evidence type="ECO:0000313" key="3">
    <source>
        <dbReference type="Proteomes" id="UP000053562"/>
    </source>
</evidence>